<feature type="coiled-coil region" evidence="1">
    <location>
        <begin position="4"/>
        <end position="50"/>
    </location>
</feature>
<evidence type="ECO:0008006" key="4">
    <source>
        <dbReference type="Google" id="ProtNLM"/>
    </source>
</evidence>
<organism evidence="2 3">
    <name type="scientific">Staphylococcus rostri</name>
    <dbReference type="NCBI Taxonomy" id="522262"/>
    <lineage>
        <taxon>Bacteria</taxon>
        <taxon>Bacillati</taxon>
        <taxon>Bacillota</taxon>
        <taxon>Bacilli</taxon>
        <taxon>Bacillales</taxon>
        <taxon>Staphylococcaceae</taxon>
        <taxon>Staphylococcus</taxon>
    </lineage>
</organism>
<dbReference type="Proteomes" id="UP000242752">
    <property type="component" value="Unassembled WGS sequence"/>
</dbReference>
<evidence type="ECO:0000313" key="3">
    <source>
        <dbReference type="Proteomes" id="UP000242752"/>
    </source>
</evidence>
<dbReference type="InterPro" id="IPR023378">
    <property type="entry name" value="YheA/YmcA-like_dom_sf"/>
</dbReference>
<evidence type="ECO:0000313" key="2">
    <source>
        <dbReference type="EMBL" id="PNZ27355.1"/>
    </source>
</evidence>
<dbReference type="InterPro" id="IPR010368">
    <property type="entry name" value="Com_YlbF"/>
</dbReference>
<proteinExistence type="predicted"/>
<accession>A0A2K3YP15</accession>
<dbReference type="EMBL" id="PPRF01000040">
    <property type="protein sequence ID" value="PNZ27355.1"/>
    <property type="molecule type" value="Genomic_DNA"/>
</dbReference>
<evidence type="ECO:0000256" key="1">
    <source>
        <dbReference type="SAM" id="Coils"/>
    </source>
</evidence>
<dbReference type="SUPFAM" id="SSF158622">
    <property type="entry name" value="YheA/YmcA-like"/>
    <property type="match status" value="1"/>
</dbReference>
<dbReference type="PANTHER" id="PTHR38448">
    <property type="entry name" value="REGULATORY PROTEIN YLBF-RELATED"/>
    <property type="match status" value="1"/>
</dbReference>
<dbReference type="InterPro" id="IPR052767">
    <property type="entry name" value="Bact_com_dev_regulator"/>
</dbReference>
<dbReference type="Pfam" id="PF06133">
    <property type="entry name" value="Com_YlbF"/>
    <property type="match status" value="1"/>
</dbReference>
<dbReference type="AlphaFoldDB" id="A0A2K3YP15"/>
<dbReference type="PIRSF" id="PIRSF021287">
    <property type="entry name" value="Biofilm_formation_YmcA"/>
    <property type="match status" value="1"/>
</dbReference>
<dbReference type="Gene3D" id="1.20.1500.10">
    <property type="entry name" value="YheA/YmcA-like"/>
    <property type="match status" value="1"/>
</dbReference>
<name>A0A2K3YP15_9STAP</name>
<dbReference type="PANTHER" id="PTHR38448:SF1">
    <property type="entry name" value="YLBF FAMILY REGULATOR"/>
    <property type="match status" value="1"/>
</dbReference>
<protein>
    <recommendedName>
        <fullName evidence="4">YlbF family regulator</fullName>
    </recommendedName>
</protein>
<dbReference type="InterPro" id="IPR016783">
    <property type="entry name" value="Biofilm_formation_YmcA"/>
</dbReference>
<keyword evidence="3" id="KW-1185">Reference proteome</keyword>
<dbReference type="RefSeq" id="WP_103358292.1">
    <property type="nucleotide sequence ID" value="NZ_CP113107.1"/>
</dbReference>
<sequence>MTSKEDVLQKARELQQAIQDLETVRYYQQVEQQIHENEQIAQHMNTLKQQQKQSVNLQNYHKPVAYQRSESTIQAIQSEIDDIPIVSEFRQAQREANDTIQFIIETLADGIDVAQVGTLDDRKEDDNEQ</sequence>
<dbReference type="OrthoDB" id="2167788at2"/>
<reference evidence="2 3" key="1">
    <citation type="submission" date="2017-08" db="EMBL/GenBank/DDBJ databases">
        <title>Draft genome sequences of 64 type strains of genus Staph aureus.</title>
        <authorList>
            <person name="Cole K."/>
            <person name="Golubchik T."/>
            <person name="Russell J."/>
            <person name="Foster D."/>
            <person name="Llewelyn M."/>
            <person name="Wilson D."/>
            <person name="Crook D."/>
            <person name="Paul J."/>
        </authorList>
    </citation>
    <scope>NUCLEOTIDE SEQUENCE [LARGE SCALE GENOMIC DNA]</scope>
    <source>
        <strain evidence="2 3">DSM 21968</strain>
    </source>
</reference>
<gene>
    <name evidence="2" type="ORF">CD122_07040</name>
</gene>
<comment type="caution">
    <text evidence="2">The sequence shown here is derived from an EMBL/GenBank/DDBJ whole genome shotgun (WGS) entry which is preliminary data.</text>
</comment>
<keyword evidence="1" id="KW-0175">Coiled coil</keyword>